<dbReference type="NCBIfam" id="TIGR04183">
    <property type="entry name" value="Por_Secre_tail"/>
    <property type="match status" value="1"/>
</dbReference>
<dbReference type="Gene3D" id="2.60.40.3080">
    <property type="match status" value="1"/>
</dbReference>
<evidence type="ECO:0000259" key="3">
    <source>
        <dbReference type="Pfam" id="PF18962"/>
    </source>
</evidence>
<dbReference type="InterPro" id="IPR026444">
    <property type="entry name" value="Secre_tail"/>
</dbReference>
<keyword evidence="1 2" id="KW-0732">Signal</keyword>
<feature type="chain" id="PRO_5046163689" evidence="2">
    <location>
        <begin position="23"/>
        <end position="136"/>
    </location>
</feature>
<dbReference type="Pfam" id="PF18962">
    <property type="entry name" value="Por_Secre_tail"/>
    <property type="match status" value="1"/>
</dbReference>
<comment type="caution">
    <text evidence="4">The sequence shown here is derived from an EMBL/GenBank/DDBJ whole genome shotgun (WGS) entry which is preliminary data.</text>
</comment>
<dbReference type="EMBL" id="JBHSGV010000007">
    <property type="protein sequence ID" value="MFC4749326.1"/>
    <property type="molecule type" value="Genomic_DNA"/>
</dbReference>
<evidence type="ECO:0000313" key="4">
    <source>
        <dbReference type="EMBL" id="MFC4749326.1"/>
    </source>
</evidence>
<organism evidence="4 5">
    <name type="scientific">Flavobacterium branchiicola</name>
    <dbReference type="NCBI Taxonomy" id="1114875"/>
    <lineage>
        <taxon>Bacteria</taxon>
        <taxon>Pseudomonadati</taxon>
        <taxon>Bacteroidota</taxon>
        <taxon>Flavobacteriia</taxon>
        <taxon>Flavobacteriales</taxon>
        <taxon>Flavobacteriaceae</taxon>
        <taxon>Flavobacterium</taxon>
    </lineage>
</organism>
<feature type="signal peptide" evidence="2">
    <location>
        <begin position="1"/>
        <end position="22"/>
    </location>
</feature>
<dbReference type="Proteomes" id="UP001595935">
    <property type="component" value="Unassembled WGS sequence"/>
</dbReference>
<evidence type="ECO:0000313" key="5">
    <source>
        <dbReference type="Proteomes" id="UP001595935"/>
    </source>
</evidence>
<protein>
    <submittedName>
        <fullName evidence="4">T9SS type A sorting domain-containing protein</fullName>
    </submittedName>
</protein>
<proteinExistence type="predicted"/>
<feature type="domain" description="Secretion system C-terminal sorting" evidence="3">
    <location>
        <begin position="43"/>
        <end position="100"/>
    </location>
</feature>
<gene>
    <name evidence="4" type="ORF">ACFO5S_17885</name>
</gene>
<evidence type="ECO:0000256" key="1">
    <source>
        <dbReference type="ARBA" id="ARBA00022729"/>
    </source>
</evidence>
<dbReference type="RefSeq" id="WP_213259435.1">
    <property type="nucleotide sequence ID" value="NZ_JAGYWA010000007.1"/>
</dbReference>
<accession>A0ABV9PIC7</accession>
<keyword evidence="5" id="KW-1185">Reference proteome</keyword>
<evidence type="ECO:0000256" key="2">
    <source>
        <dbReference type="SAM" id="SignalP"/>
    </source>
</evidence>
<reference evidence="5" key="1">
    <citation type="journal article" date="2019" name="Int. J. Syst. Evol. Microbiol.">
        <title>The Global Catalogue of Microorganisms (GCM) 10K type strain sequencing project: providing services to taxonomists for standard genome sequencing and annotation.</title>
        <authorList>
            <consortium name="The Broad Institute Genomics Platform"/>
            <consortium name="The Broad Institute Genome Sequencing Center for Infectious Disease"/>
            <person name="Wu L."/>
            <person name="Ma J."/>
        </authorList>
    </citation>
    <scope>NUCLEOTIDE SEQUENCE [LARGE SCALE GENOMIC DNA]</scope>
    <source>
        <strain evidence="5">WYCCWR 13023</strain>
    </source>
</reference>
<name>A0ABV9PIC7_9FLAO</name>
<sequence length="136" mass="14974">MKKILKLSLVCVILFTGISSYAIDGKIDELNLHVLKGNGKLITFALNQTKKANLSIYDKQGNLIYSETASGKDGILRSFSLEEFPQGIYFLEIEDSAKKVRYEININDETSVLSSKAVSSVYKAGFSAKNTSVAVR</sequence>